<dbReference type="RefSeq" id="WP_264600224.1">
    <property type="nucleotide sequence ID" value="NZ_JAOQNS010000002.1"/>
</dbReference>
<dbReference type="InterPro" id="IPR001932">
    <property type="entry name" value="PPM-type_phosphatase-like_dom"/>
</dbReference>
<evidence type="ECO:0000313" key="2">
    <source>
        <dbReference type="EMBL" id="MCW2306559.1"/>
    </source>
</evidence>
<gene>
    <name evidence="2" type="ORF">M2319_000878</name>
</gene>
<evidence type="ECO:0000259" key="1">
    <source>
        <dbReference type="PROSITE" id="PS51746"/>
    </source>
</evidence>
<dbReference type="EMBL" id="JAOQNS010000002">
    <property type="protein sequence ID" value="MCW2306559.1"/>
    <property type="molecule type" value="Genomic_DNA"/>
</dbReference>
<keyword evidence="2" id="KW-0378">Hydrolase</keyword>
<dbReference type="EC" id="3.1.3.16" evidence="2"/>
<dbReference type="Pfam" id="PF13672">
    <property type="entry name" value="PP2C_2"/>
    <property type="match status" value="1"/>
</dbReference>
<protein>
    <submittedName>
        <fullName evidence="2">Protein phosphatase</fullName>
        <ecNumber evidence="2">3.1.3.16</ecNumber>
    </submittedName>
</protein>
<dbReference type="SMART" id="SM00332">
    <property type="entry name" value="PP2Cc"/>
    <property type="match status" value="1"/>
</dbReference>
<dbReference type="Proteomes" id="UP001209755">
    <property type="component" value="Unassembled WGS sequence"/>
</dbReference>
<accession>A0ABT3H847</accession>
<evidence type="ECO:0000313" key="3">
    <source>
        <dbReference type="Proteomes" id="UP001209755"/>
    </source>
</evidence>
<dbReference type="Gene3D" id="3.60.40.10">
    <property type="entry name" value="PPM-type phosphatase domain"/>
    <property type="match status" value="1"/>
</dbReference>
<keyword evidence="3" id="KW-1185">Reference proteome</keyword>
<feature type="domain" description="PPM-type phosphatase" evidence="1">
    <location>
        <begin position="3"/>
        <end position="252"/>
    </location>
</feature>
<proteinExistence type="predicted"/>
<comment type="caution">
    <text evidence="2">The sequence shown here is derived from an EMBL/GenBank/DDBJ whole genome shotgun (WGS) entry which is preliminary data.</text>
</comment>
<name>A0ABT3H847_9HYPH</name>
<dbReference type="CDD" id="cd00143">
    <property type="entry name" value="PP2Cc"/>
    <property type="match status" value="1"/>
</dbReference>
<dbReference type="InterPro" id="IPR036457">
    <property type="entry name" value="PPM-type-like_dom_sf"/>
</dbReference>
<dbReference type="SMART" id="SM00331">
    <property type="entry name" value="PP2C_SIG"/>
    <property type="match status" value="1"/>
</dbReference>
<reference evidence="3" key="1">
    <citation type="submission" date="2023-07" db="EMBL/GenBank/DDBJ databases">
        <title>Genome sequencing of Purple Non-Sulfur Bacteria from various extreme environments.</title>
        <authorList>
            <person name="Mayer M."/>
        </authorList>
    </citation>
    <scope>NUCLEOTIDE SEQUENCE [LARGE SCALE GENOMIC DNA]</scope>
    <source>
        <strain evidence="3">DSM 17935</strain>
    </source>
</reference>
<dbReference type="PROSITE" id="PS51746">
    <property type="entry name" value="PPM_2"/>
    <property type="match status" value="1"/>
</dbReference>
<sequence length="262" mass="28049">MLETVVATRQIVGGRAYQEDRYRVRRVVAANDRGTPILFAAIADGMGGHTSGERASELAIEAFWQCFCRQASFDEKALTVALHAANEAIARDLAAAPERRGMGTTFLGVVVCNEELRWVSVGDSPLLLYRSGELHRVNADHSLAPLLDQMAEDADITREEALSDPRRSSLREALMGQDLTLIDTGESFPLEEGDVLLVASDGVLTLEPPRLAAHLAAVPASSPEEALAAAFDEIAITGGSAQDNTTAILVFLRHADGAEGAR</sequence>
<dbReference type="GO" id="GO:0004722">
    <property type="term" value="F:protein serine/threonine phosphatase activity"/>
    <property type="evidence" value="ECO:0007669"/>
    <property type="project" value="UniProtKB-EC"/>
</dbReference>
<organism evidence="2 3">
    <name type="scientific">Rhodobium gokarnense</name>
    <dbReference type="NCBI Taxonomy" id="364296"/>
    <lineage>
        <taxon>Bacteria</taxon>
        <taxon>Pseudomonadati</taxon>
        <taxon>Pseudomonadota</taxon>
        <taxon>Alphaproteobacteria</taxon>
        <taxon>Hyphomicrobiales</taxon>
        <taxon>Rhodobiaceae</taxon>
        <taxon>Rhodobium</taxon>
    </lineage>
</organism>
<dbReference type="SUPFAM" id="SSF81606">
    <property type="entry name" value="PP2C-like"/>
    <property type="match status" value="1"/>
</dbReference>